<accession>A0A2R5EWM3</accession>
<dbReference type="PROSITE" id="PS50928">
    <property type="entry name" value="ABC_TM1"/>
    <property type="match status" value="1"/>
</dbReference>
<dbReference type="InterPro" id="IPR051393">
    <property type="entry name" value="ABC_transporter_permease"/>
</dbReference>
<feature type="transmembrane region" description="Helical" evidence="7">
    <location>
        <begin position="218"/>
        <end position="240"/>
    </location>
</feature>
<keyword evidence="6 7" id="KW-0472">Membrane</keyword>
<feature type="transmembrane region" description="Helical" evidence="7">
    <location>
        <begin position="125"/>
        <end position="146"/>
    </location>
</feature>
<feature type="transmembrane region" description="Helical" evidence="7">
    <location>
        <begin position="283"/>
        <end position="300"/>
    </location>
</feature>
<feature type="region of interest" description="Disordered" evidence="8">
    <location>
        <begin position="1"/>
        <end position="22"/>
    </location>
</feature>
<evidence type="ECO:0000256" key="2">
    <source>
        <dbReference type="ARBA" id="ARBA00022448"/>
    </source>
</evidence>
<evidence type="ECO:0000256" key="7">
    <source>
        <dbReference type="RuleBase" id="RU363032"/>
    </source>
</evidence>
<organism evidence="10 11">
    <name type="scientific">Paenibacillus agaridevorans</name>
    <dbReference type="NCBI Taxonomy" id="171404"/>
    <lineage>
        <taxon>Bacteria</taxon>
        <taxon>Bacillati</taxon>
        <taxon>Bacillota</taxon>
        <taxon>Bacilli</taxon>
        <taxon>Bacillales</taxon>
        <taxon>Paenibacillaceae</taxon>
        <taxon>Paenibacillus</taxon>
    </lineage>
</organism>
<dbReference type="SUPFAM" id="SSF161098">
    <property type="entry name" value="MetI-like"/>
    <property type="match status" value="1"/>
</dbReference>
<dbReference type="GO" id="GO:0055085">
    <property type="term" value="P:transmembrane transport"/>
    <property type="evidence" value="ECO:0007669"/>
    <property type="project" value="InterPro"/>
</dbReference>
<evidence type="ECO:0000256" key="5">
    <source>
        <dbReference type="ARBA" id="ARBA00022989"/>
    </source>
</evidence>
<evidence type="ECO:0000256" key="4">
    <source>
        <dbReference type="ARBA" id="ARBA00022692"/>
    </source>
</evidence>
<dbReference type="CDD" id="cd06261">
    <property type="entry name" value="TM_PBP2"/>
    <property type="match status" value="1"/>
</dbReference>
<dbReference type="InterPro" id="IPR035906">
    <property type="entry name" value="MetI-like_sf"/>
</dbReference>
<keyword evidence="3" id="KW-1003">Cell membrane</keyword>
<dbReference type="Gene3D" id="1.10.3720.10">
    <property type="entry name" value="MetI-like"/>
    <property type="match status" value="1"/>
</dbReference>
<evidence type="ECO:0000256" key="8">
    <source>
        <dbReference type="SAM" id="MobiDB-lite"/>
    </source>
</evidence>
<keyword evidence="11" id="KW-1185">Reference proteome</keyword>
<name>A0A2R5EWM3_9BACL</name>
<comment type="caution">
    <text evidence="10">The sequence shown here is derived from an EMBL/GenBank/DDBJ whole genome shotgun (WGS) entry which is preliminary data.</text>
</comment>
<keyword evidence="5 7" id="KW-1133">Transmembrane helix</keyword>
<keyword evidence="2 7" id="KW-0813">Transport</keyword>
<reference evidence="10 11" key="1">
    <citation type="submission" date="2017-08" db="EMBL/GenBank/DDBJ databases">
        <title>Substantial Increase in Enzyme Production by Combined Drug-Resistance Mutations in Paenibacillus agaridevorans.</title>
        <authorList>
            <person name="Tanaka Y."/>
            <person name="Funane K."/>
            <person name="Hosaka T."/>
            <person name="Shiwa Y."/>
            <person name="Fujita N."/>
            <person name="Miyazaki T."/>
            <person name="Yoshikawa H."/>
            <person name="Murakami K."/>
            <person name="Kasahara K."/>
            <person name="Inaoka T."/>
            <person name="Hiraga Y."/>
            <person name="Ochi K."/>
        </authorList>
    </citation>
    <scope>NUCLEOTIDE SEQUENCE [LARGE SCALE GENOMIC DNA]</scope>
    <source>
        <strain evidence="10 11">T-3040</strain>
    </source>
</reference>
<sequence length="316" mass="35616">MTHQSAQAAGGQTPGSEGKRRKRKPGSLVAYLYISPWLIGFIVLTLVPFVASFIYSFTDYNMVRKQTFVGLANYIEIFTKDPVFVQSLRVTLLYVVIAVPLKLIVALLVAMLLNVKMRGISIYRTIYYLPSILGGSVAVSVLWRFMFMREGLVNEMLSYFSLPPVNWLGDPNLALFTITLLPVWEFGSSMVLFLAGLKQVPAELYEASKVDGASRVRTFFSVTLPLLTPIVLFNLIMQMINAFQQFTAAFVITDGGPMKSTYLYGMMLYDNAFQFFKMGYASAQSWILFLIILVFTFVLFKTSNRWAHYEDGGDGK</sequence>
<feature type="transmembrane region" description="Helical" evidence="7">
    <location>
        <begin position="173"/>
        <end position="197"/>
    </location>
</feature>
<evidence type="ECO:0000259" key="9">
    <source>
        <dbReference type="PROSITE" id="PS50928"/>
    </source>
</evidence>
<evidence type="ECO:0000256" key="1">
    <source>
        <dbReference type="ARBA" id="ARBA00004651"/>
    </source>
</evidence>
<dbReference type="GO" id="GO:0005886">
    <property type="term" value="C:plasma membrane"/>
    <property type="evidence" value="ECO:0007669"/>
    <property type="project" value="UniProtKB-SubCell"/>
</dbReference>
<dbReference type="PANTHER" id="PTHR30193">
    <property type="entry name" value="ABC TRANSPORTER PERMEASE PROTEIN"/>
    <property type="match status" value="1"/>
</dbReference>
<feature type="domain" description="ABC transmembrane type-1" evidence="9">
    <location>
        <begin position="88"/>
        <end position="299"/>
    </location>
</feature>
<gene>
    <name evidence="10" type="ORF">PAT3040_04758</name>
</gene>
<evidence type="ECO:0000313" key="10">
    <source>
        <dbReference type="EMBL" id="GBG10049.1"/>
    </source>
</evidence>
<evidence type="ECO:0000313" key="11">
    <source>
        <dbReference type="Proteomes" id="UP000245202"/>
    </source>
</evidence>
<protein>
    <recommendedName>
        <fullName evidence="9">ABC transmembrane type-1 domain-containing protein</fullName>
    </recommendedName>
</protein>
<keyword evidence="4 7" id="KW-0812">Transmembrane</keyword>
<feature type="transmembrane region" description="Helical" evidence="7">
    <location>
        <begin position="28"/>
        <end position="55"/>
    </location>
</feature>
<feature type="transmembrane region" description="Helical" evidence="7">
    <location>
        <begin position="92"/>
        <end position="113"/>
    </location>
</feature>
<comment type="similarity">
    <text evidence="7">Belongs to the binding-protein-dependent transport system permease family.</text>
</comment>
<dbReference type="Pfam" id="PF00528">
    <property type="entry name" value="BPD_transp_1"/>
    <property type="match status" value="1"/>
</dbReference>
<dbReference type="AlphaFoldDB" id="A0A2R5EWM3"/>
<dbReference type="RefSeq" id="WP_108994632.1">
    <property type="nucleotide sequence ID" value="NZ_BDQX01000289.1"/>
</dbReference>
<dbReference type="SUPFAM" id="SSF160964">
    <property type="entry name" value="MalF N-terminal region-like"/>
    <property type="match status" value="1"/>
</dbReference>
<dbReference type="PANTHER" id="PTHR30193:SF1">
    <property type="entry name" value="ABC TRANSPORTER PERMEASE PROTEIN YESP-RELATED"/>
    <property type="match status" value="1"/>
</dbReference>
<dbReference type="Proteomes" id="UP000245202">
    <property type="component" value="Unassembled WGS sequence"/>
</dbReference>
<comment type="subcellular location">
    <subcellularLocation>
        <location evidence="1 7">Cell membrane</location>
        <topology evidence="1 7">Multi-pass membrane protein</topology>
    </subcellularLocation>
</comment>
<evidence type="ECO:0000256" key="6">
    <source>
        <dbReference type="ARBA" id="ARBA00023136"/>
    </source>
</evidence>
<evidence type="ECO:0000256" key="3">
    <source>
        <dbReference type="ARBA" id="ARBA00022475"/>
    </source>
</evidence>
<dbReference type="InterPro" id="IPR000515">
    <property type="entry name" value="MetI-like"/>
</dbReference>
<dbReference type="EMBL" id="BDQX01000289">
    <property type="protein sequence ID" value="GBG10049.1"/>
    <property type="molecule type" value="Genomic_DNA"/>
</dbReference>
<proteinExistence type="inferred from homology"/>